<evidence type="ECO:0000313" key="2">
    <source>
        <dbReference type="EMBL" id="CAA9583039.1"/>
    </source>
</evidence>
<dbReference type="SMART" id="SM00028">
    <property type="entry name" value="TPR"/>
    <property type="match status" value="4"/>
</dbReference>
<gene>
    <name evidence="2" type="ORF">AVDCRST_MAG59-5057</name>
</gene>
<accession>A0A6J4VLV1</accession>
<dbReference type="Pfam" id="PF13401">
    <property type="entry name" value="AAA_22"/>
    <property type="match status" value="1"/>
</dbReference>
<dbReference type="InterPro" id="IPR019734">
    <property type="entry name" value="TPR_rpt"/>
</dbReference>
<dbReference type="Gene3D" id="1.10.10.10">
    <property type="entry name" value="Winged helix-like DNA-binding domain superfamily/Winged helix DNA-binding domain"/>
    <property type="match status" value="1"/>
</dbReference>
<dbReference type="GO" id="GO:0006355">
    <property type="term" value="P:regulation of DNA-templated transcription"/>
    <property type="evidence" value="ECO:0007669"/>
    <property type="project" value="InterPro"/>
</dbReference>
<dbReference type="PRINTS" id="PR00364">
    <property type="entry name" value="DISEASERSIST"/>
</dbReference>
<reference evidence="2" key="1">
    <citation type="submission" date="2020-02" db="EMBL/GenBank/DDBJ databases">
        <authorList>
            <person name="Meier V. D."/>
        </authorList>
    </citation>
    <scope>NUCLEOTIDE SEQUENCE</scope>
    <source>
        <strain evidence="2">AVDCRST_MAG59</strain>
    </source>
</reference>
<dbReference type="CDD" id="cd06170">
    <property type="entry name" value="LuxR_C_like"/>
    <property type="match status" value="1"/>
</dbReference>
<dbReference type="PROSITE" id="PS50043">
    <property type="entry name" value="HTH_LUXR_2"/>
    <property type="match status" value="1"/>
</dbReference>
<dbReference type="SUPFAM" id="SSF46894">
    <property type="entry name" value="C-terminal effector domain of the bipartite response regulators"/>
    <property type="match status" value="1"/>
</dbReference>
<dbReference type="Pfam" id="PF13424">
    <property type="entry name" value="TPR_12"/>
    <property type="match status" value="1"/>
</dbReference>
<sequence length="858" mass="89579">MAALLALLRRDDARLVTLTGPGGVGKTRLALAAAAELGAAFPDGVWFVPLAAVTEPSLVGPAIAQALGVREPGERPVADALATFLRDRRTLLVVDNFEGVAVAAPLLSLLLGRCPGLRLLVTSRATLGLYGEHAVAVPPLALPDPTDSGSSETTAAVRLFAERAEAADAGFALTPENAATVAAICRRLDGLPLAIELAAAWIGVLPAATILARLEARLPLPAGGGEDRPRRLRTMRDAVAWSHDLLPPAEQAFFRRLAVFAGGFTLEAAEAVASRGVEESRSLEEGPMPSSTPLDLLAALVTKSLVRRAEPGVEGDTDGEAGGPRYALLETIRDAALVHLEAAGEAEAVRRRHAEWFLGLALRAQATVGGAAQEAWLRRIELEHDNLRALLRWALDRGDPLAARMGGLLWRFWYARGHLSEGRRWLEAIVAQIGALPAAARAPLLLGLGAVAQAQGDRARARAVLGEGLGLFREGADQAGTTTTLNFLGLVACDEGDAALAVRLHEEALGIARASADRWRTAFSLNLLAAALERQDQGPAGFERVAALLAESLAIGRAQGDRWSAAAALRGLGDLARHRGELPQARTRYEQALAIYRDLGSRQNAAAVLTDLGPILFRQDDPVGAAAAIEEARRLALGLGDARGVAAAALNLVPLALHQGDPDGAQAAAAEGLALAADLGDRGLVTTALERMAEVAADRGHPDRALRLAGAADRLRREIGSPPSPAERDAHERALGAAWSGRHAPPLRDAWEAGGRLGIEDAAALAAAPLPSSDGAVGKGGGAVTEEAEAAGRDRLGLTPRELDVLRLLVDGLTDREIGDALFIGHRTVASHVSAILGKLTVESRTAAATKAVRQSLV</sequence>
<dbReference type="PANTHER" id="PTHR47691:SF3">
    <property type="entry name" value="HTH-TYPE TRANSCRIPTIONAL REGULATOR RV0890C-RELATED"/>
    <property type="match status" value="1"/>
</dbReference>
<evidence type="ECO:0000259" key="1">
    <source>
        <dbReference type="PROSITE" id="PS50043"/>
    </source>
</evidence>
<protein>
    <recommendedName>
        <fullName evidence="1">HTH luxR-type domain-containing protein</fullName>
    </recommendedName>
</protein>
<dbReference type="PANTHER" id="PTHR47691">
    <property type="entry name" value="REGULATOR-RELATED"/>
    <property type="match status" value="1"/>
</dbReference>
<dbReference type="Gene3D" id="3.40.50.300">
    <property type="entry name" value="P-loop containing nucleotide triphosphate hydrolases"/>
    <property type="match status" value="1"/>
</dbReference>
<dbReference type="InterPro" id="IPR049945">
    <property type="entry name" value="AAA_22"/>
</dbReference>
<dbReference type="InterPro" id="IPR027417">
    <property type="entry name" value="P-loop_NTPase"/>
</dbReference>
<dbReference type="InterPro" id="IPR011990">
    <property type="entry name" value="TPR-like_helical_dom_sf"/>
</dbReference>
<dbReference type="InterPro" id="IPR000792">
    <property type="entry name" value="Tscrpt_reg_LuxR_C"/>
</dbReference>
<dbReference type="GO" id="GO:0003677">
    <property type="term" value="F:DNA binding"/>
    <property type="evidence" value="ECO:0007669"/>
    <property type="project" value="InterPro"/>
</dbReference>
<dbReference type="InterPro" id="IPR016032">
    <property type="entry name" value="Sig_transdc_resp-reg_C-effctor"/>
</dbReference>
<dbReference type="Pfam" id="PF00196">
    <property type="entry name" value="GerE"/>
    <property type="match status" value="1"/>
</dbReference>
<dbReference type="SUPFAM" id="SSF48452">
    <property type="entry name" value="TPR-like"/>
    <property type="match status" value="2"/>
</dbReference>
<proteinExistence type="predicted"/>
<dbReference type="GO" id="GO:0016887">
    <property type="term" value="F:ATP hydrolysis activity"/>
    <property type="evidence" value="ECO:0007669"/>
    <property type="project" value="InterPro"/>
</dbReference>
<organism evidence="2">
    <name type="scientific">uncultured Thermomicrobiales bacterium</name>
    <dbReference type="NCBI Taxonomy" id="1645740"/>
    <lineage>
        <taxon>Bacteria</taxon>
        <taxon>Pseudomonadati</taxon>
        <taxon>Thermomicrobiota</taxon>
        <taxon>Thermomicrobia</taxon>
        <taxon>Thermomicrobiales</taxon>
        <taxon>environmental samples</taxon>
    </lineage>
</organism>
<dbReference type="AlphaFoldDB" id="A0A6J4VLV1"/>
<dbReference type="EMBL" id="CADCWF010000359">
    <property type="protein sequence ID" value="CAA9583039.1"/>
    <property type="molecule type" value="Genomic_DNA"/>
</dbReference>
<dbReference type="Gene3D" id="1.25.40.10">
    <property type="entry name" value="Tetratricopeptide repeat domain"/>
    <property type="match status" value="1"/>
</dbReference>
<dbReference type="PRINTS" id="PR00038">
    <property type="entry name" value="HTHLUXR"/>
</dbReference>
<dbReference type="SMART" id="SM00421">
    <property type="entry name" value="HTH_LUXR"/>
    <property type="match status" value="1"/>
</dbReference>
<dbReference type="InterPro" id="IPR036388">
    <property type="entry name" value="WH-like_DNA-bd_sf"/>
</dbReference>
<name>A0A6J4VLV1_9BACT</name>
<feature type="domain" description="HTH luxR-type" evidence="1">
    <location>
        <begin position="791"/>
        <end position="856"/>
    </location>
</feature>
<dbReference type="SUPFAM" id="SSF52540">
    <property type="entry name" value="P-loop containing nucleoside triphosphate hydrolases"/>
    <property type="match status" value="1"/>
</dbReference>